<keyword evidence="3 4" id="KW-0804">Transcription</keyword>
<evidence type="ECO:0000259" key="5">
    <source>
        <dbReference type="PROSITE" id="PS50943"/>
    </source>
</evidence>
<accession>A0A1V6N1N9</accession>
<reference evidence="6 7" key="1">
    <citation type="submission" date="2014-12" db="EMBL/GenBank/DDBJ databases">
        <title>Genome sequence of Methanobrevibacter arboriphilicus DH1, DSM1125.</title>
        <authorList>
            <person name="Poehlein A."/>
            <person name="Thauer R.K."/>
            <person name="Seedorf H."/>
            <person name="Daniel R."/>
        </authorList>
    </citation>
    <scope>NUCLEOTIDE SEQUENCE [LARGE SCALE GENOMIC DNA]</scope>
    <source>
        <strain evidence="6 7">DH1</strain>
    </source>
</reference>
<organism evidence="6 7">
    <name type="scientific">Methanobrevibacter arboriphilus JCM 13429 = DSM 1125</name>
    <dbReference type="NCBI Taxonomy" id="1300164"/>
    <lineage>
        <taxon>Archaea</taxon>
        <taxon>Methanobacteriati</taxon>
        <taxon>Methanobacteriota</taxon>
        <taxon>Methanomada group</taxon>
        <taxon>Methanobacteria</taxon>
        <taxon>Methanobacteriales</taxon>
        <taxon>Methanobacteriaceae</taxon>
        <taxon>Methanobrevibacter</taxon>
    </lineage>
</organism>
<dbReference type="Pfam" id="PF01381">
    <property type="entry name" value="HTH_3"/>
    <property type="match status" value="1"/>
</dbReference>
<dbReference type="GO" id="GO:0003677">
    <property type="term" value="F:DNA binding"/>
    <property type="evidence" value="ECO:0007669"/>
    <property type="project" value="UniProtKB-KW"/>
</dbReference>
<evidence type="ECO:0000256" key="4">
    <source>
        <dbReference type="HAMAP-Rule" id="MF_00584"/>
    </source>
</evidence>
<keyword evidence="1 4" id="KW-0805">Transcription regulation</keyword>
<feature type="domain" description="HTH cro/C1-type" evidence="5">
    <location>
        <begin position="178"/>
        <end position="236"/>
    </location>
</feature>
<dbReference type="PROSITE" id="PS50943">
    <property type="entry name" value="HTH_CROC1"/>
    <property type="match status" value="1"/>
</dbReference>
<keyword evidence="2 4" id="KW-0238">DNA-binding</keyword>
<evidence type="ECO:0000256" key="3">
    <source>
        <dbReference type="ARBA" id="ARBA00023163"/>
    </source>
</evidence>
<dbReference type="InterPro" id="IPR010982">
    <property type="entry name" value="Lambda_DNA-bd_dom_sf"/>
</dbReference>
<dbReference type="GO" id="GO:0003700">
    <property type="term" value="F:DNA-binding transcription factor activity"/>
    <property type="evidence" value="ECO:0007669"/>
    <property type="project" value="UniProtKB-UniRule"/>
</dbReference>
<dbReference type="SMART" id="SM00530">
    <property type="entry name" value="HTH_XRE"/>
    <property type="match status" value="1"/>
</dbReference>
<dbReference type="InterPro" id="IPR020886">
    <property type="entry name" value="MTH_967-like"/>
</dbReference>
<evidence type="ECO:0000313" key="6">
    <source>
        <dbReference type="EMBL" id="OQD58522.1"/>
    </source>
</evidence>
<keyword evidence="7" id="KW-1185">Reference proteome</keyword>
<dbReference type="AlphaFoldDB" id="A0A1V6N1N9"/>
<dbReference type="Proteomes" id="UP000191661">
    <property type="component" value="Unassembled WGS sequence"/>
</dbReference>
<dbReference type="Pfam" id="PF26553">
    <property type="entry name" value="PDDEXK_19"/>
    <property type="match status" value="1"/>
</dbReference>
<gene>
    <name evidence="6" type="ORF">MBBAR_13c00210</name>
</gene>
<dbReference type="EMBL" id="JXMW01000013">
    <property type="protein sequence ID" value="OQD58522.1"/>
    <property type="molecule type" value="Genomic_DNA"/>
</dbReference>
<dbReference type="SUPFAM" id="SSF47413">
    <property type="entry name" value="lambda repressor-like DNA-binding domains"/>
    <property type="match status" value="1"/>
</dbReference>
<evidence type="ECO:0000313" key="7">
    <source>
        <dbReference type="Proteomes" id="UP000191661"/>
    </source>
</evidence>
<sequence>MILLIILIIILNNNLLLINYLFKFKNNFISFKTFSFVLKQYMGVPMETMNRNQVIQEISQLLSGGGFETSQVYYQSCFDMAARKKLLLILLKVLVNIDSVNEAHVQEIRKVASTFLASPLVVGVKSKTHKLEEDVVYERHGLPVIGIDTLKNIILYDEYPEFLADRGGYYVNINGNILKEYRDEYSLSLKDLADLAHVSRETIYKYENDMVRANPETAMILEDILNMKITVDIDLFNIKSDKTDFNKISSDNSINNEKTKDLANLGFGVLETKSTPFDALAIEKGVNDYSTEENPLIASLDSNRPEKTLHKMAISLKDLSLITDSDSFFIVNNKKIKDSLDGIPVIRSWELKEAEDSKEFLNLVKERRDN</sequence>
<name>A0A1V6N1N9_METAZ</name>
<evidence type="ECO:0000256" key="2">
    <source>
        <dbReference type="ARBA" id="ARBA00023125"/>
    </source>
</evidence>
<dbReference type="CDD" id="cd00093">
    <property type="entry name" value="HTH_XRE"/>
    <property type="match status" value="1"/>
</dbReference>
<dbReference type="NCBIfam" id="NF003162">
    <property type="entry name" value="PRK04140.1"/>
    <property type="match status" value="1"/>
</dbReference>
<dbReference type="HAMAP" id="MF_00584">
    <property type="entry name" value="HTH_type_cro_C1"/>
    <property type="match status" value="1"/>
</dbReference>
<dbReference type="Gene3D" id="1.10.260.40">
    <property type="entry name" value="lambda repressor-like DNA-binding domains"/>
    <property type="match status" value="1"/>
</dbReference>
<proteinExistence type="inferred from homology"/>
<dbReference type="InterPro" id="IPR001387">
    <property type="entry name" value="Cro/C1-type_HTH"/>
</dbReference>
<dbReference type="InterPro" id="IPR059051">
    <property type="entry name" value="MTH_967_PDDEXK"/>
</dbReference>
<comment type="caution">
    <text evidence="6">The sequence shown here is derived from an EMBL/GenBank/DDBJ whole genome shotgun (WGS) entry which is preliminary data.</text>
</comment>
<evidence type="ECO:0000256" key="1">
    <source>
        <dbReference type="ARBA" id="ARBA00023015"/>
    </source>
</evidence>
<protein>
    <recommendedName>
        <fullName evidence="4">Putative HTH-type transcriptional regulatory protein MBBAR_13c00210</fullName>
    </recommendedName>
</protein>